<dbReference type="FunFam" id="2.10.25.10:FF:000119">
    <property type="entry name" value="vitamin K-dependent protein S"/>
    <property type="match status" value="1"/>
</dbReference>
<dbReference type="InterPro" id="IPR018097">
    <property type="entry name" value="EGF_Ca-bd_CS"/>
</dbReference>
<keyword evidence="4" id="KW-1015">Disulfide bond</keyword>
<dbReference type="InterPro" id="IPR013320">
    <property type="entry name" value="ConA-like_dom_sf"/>
</dbReference>
<dbReference type="SMART" id="SM00181">
    <property type="entry name" value="EGF"/>
    <property type="match status" value="4"/>
</dbReference>
<dbReference type="Proteomes" id="UP000828390">
    <property type="component" value="Unassembled WGS sequence"/>
</dbReference>
<dbReference type="Gene3D" id="2.10.25.10">
    <property type="entry name" value="Laminin"/>
    <property type="match status" value="4"/>
</dbReference>
<evidence type="ECO:0000313" key="10">
    <source>
        <dbReference type="Proteomes" id="UP000828390"/>
    </source>
</evidence>
<dbReference type="GO" id="GO:0016020">
    <property type="term" value="C:membrane"/>
    <property type="evidence" value="ECO:0007669"/>
    <property type="project" value="InterPro"/>
</dbReference>
<dbReference type="Gene3D" id="2.60.120.200">
    <property type="match status" value="1"/>
</dbReference>
<evidence type="ECO:0000256" key="5">
    <source>
        <dbReference type="PROSITE-ProRule" id="PRU00076"/>
    </source>
</evidence>
<dbReference type="SMART" id="SM00179">
    <property type="entry name" value="EGF_CA"/>
    <property type="match status" value="3"/>
</dbReference>
<dbReference type="PANTHER" id="PTHR23282">
    <property type="entry name" value="APICAL ENDOSOMAL GLYCOPROTEIN PRECURSOR"/>
    <property type="match status" value="1"/>
</dbReference>
<dbReference type="FunFam" id="2.10.25.10:FF:000240">
    <property type="entry name" value="Vitamin K-dependent protein S"/>
    <property type="match status" value="1"/>
</dbReference>
<keyword evidence="2 5" id="KW-0245">EGF-like domain</keyword>
<proteinExistence type="inferred from homology"/>
<dbReference type="AlphaFoldDB" id="A0A9D4MKF1"/>
<dbReference type="CDD" id="cd06263">
    <property type="entry name" value="MAM"/>
    <property type="match status" value="1"/>
</dbReference>
<dbReference type="Pfam" id="PF12662">
    <property type="entry name" value="cEGF"/>
    <property type="match status" value="3"/>
</dbReference>
<feature type="domain" description="EGF-like" evidence="7">
    <location>
        <begin position="207"/>
        <end position="247"/>
    </location>
</feature>
<name>A0A9D4MKF1_DREPO</name>
<evidence type="ECO:0000256" key="3">
    <source>
        <dbReference type="ARBA" id="ARBA00022737"/>
    </source>
</evidence>
<dbReference type="EMBL" id="JAIWYP010000001">
    <property type="protein sequence ID" value="KAH3877284.1"/>
    <property type="molecule type" value="Genomic_DNA"/>
</dbReference>
<evidence type="ECO:0000256" key="6">
    <source>
        <dbReference type="SAM" id="SignalP"/>
    </source>
</evidence>
<keyword evidence="3" id="KW-0677">Repeat</keyword>
<comment type="similarity">
    <text evidence="1">Belongs to the nephronectin family.</text>
</comment>
<keyword evidence="6" id="KW-0732">Signal</keyword>
<feature type="domain" description="MAM" evidence="8">
    <location>
        <begin position="290"/>
        <end position="455"/>
    </location>
</feature>
<dbReference type="PROSITE" id="PS50026">
    <property type="entry name" value="EGF_3"/>
    <property type="match status" value="2"/>
</dbReference>
<evidence type="ECO:0000259" key="7">
    <source>
        <dbReference type="PROSITE" id="PS50026"/>
    </source>
</evidence>
<reference evidence="9" key="1">
    <citation type="journal article" date="2019" name="bioRxiv">
        <title>The Genome of the Zebra Mussel, Dreissena polymorpha: A Resource for Invasive Species Research.</title>
        <authorList>
            <person name="McCartney M.A."/>
            <person name="Auch B."/>
            <person name="Kono T."/>
            <person name="Mallez S."/>
            <person name="Zhang Y."/>
            <person name="Obille A."/>
            <person name="Becker A."/>
            <person name="Abrahante J.E."/>
            <person name="Garbe J."/>
            <person name="Badalamenti J.P."/>
            <person name="Herman A."/>
            <person name="Mangelson H."/>
            <person name="Liachko I."/>
            <person name="Sullivan S."/>
            <person name="Sone E.D."/>
            <person name="Koren S."/>
            <person name="Silverstein K.A.T."/>
            <person name="Beckman K.B."/>
            <person name="Gohl D.M."/>
        </authorList>
    </citation>
    <scope>NUCLEOTIDE SEQUENCE</scope>
    <source>
        <strain evidence="9">Duluth1</strain>
        <tissue evidence="9">Whole animal</tissue>
    </source>
</reference>
<dbReference type="GO" id="GO:0005509">
    <property type="term" value="F:calcium ion binding"/>
    <property type="evidence" value="ECO:0007669"/>
    <property type="project" value="InterPro"/>
</dbReference>
<dbReference type="Pfam" id="PF00629">
    <property type="entry name" value="MAM"/>
    <property type="match status" value="1"/>
</dbReference>
<dbReference type="InterPro" id="IPR026823">
    <property type="entry name" value="cEGF"/>
</dbReference>
<dbReference type="OrthoDB" id="6229058at2759"/>
<keyword evidence="10" id="KW-1185">Reference proteome</keyword>
<dbReference type="InterPro" id="IPR000152">
    <property type="entry name" value="EGF-type_Asp/Asn_hydroxyl_site"/>
</dbReference>
<dbReference type="InterPro" id="IPR000742">
    <property type="entry name" value="EGF"/>
</dbReference>
<accession>A0A9D4MKF1</accession>
<comment type="caution">
    <text evidence="5">Lacks conserved residue(s) required for the propagation of feature annotation.</text>
</comment>
<organism evidence="9 10">
    <name type="scientific">Dreissena polymorpha</name>
    <name type="common">Zebra mussel</name>
    <name type="synonym">Mytilus polymorpha</name>
    <dbReference type="NCBI Taxonomy" id="45954"/>
    <lineage>
        <taxon>Eukaryota</taxon>
        <taxon>Metazoa</taxon>
        <taxon>Spiralia</taxon>
        <taxon>Lophotrochozoa</taxon>
        <taxon>Mollusca</taxon>
        <taxon>Bivalvia</taxon>
        <taxon>Autobranchia</taxon>
        <taxon>Heteroconchia</taxon>
        <taxon>Euheterodonta</taxon>
        <taxon>Imparidentia</taxon>
        <taxon>Neoheterodontei</taxon>
        <taxon>Myida</taxon>
        <taxon>Dreissenoidea</taxon>
        <taxon>Dreissenidae</taxon>
        <taxon>Dreissena</taxon>
    </lineage>
</organism>
<dbReference type="PROSITE" id="PS01187">
    <property type="entry name" value="EGF_CA"/>
    <property type="match status" value="2"/>
</dbReference>
<dbReference type="SUPFAM" id="SSF57184">
    <property type="entry name" value="Growth factor receptor domain"/>
    <property type="match status" value="2"/>
</dbReference>
<feature type="chain" id="PRO_5039118246" evidence="6">
    <location>
        <begin position="19"/>
        <end position="459"/>
    </location>
</feature>
<dbReference type="PROSITE" id="PS00010">
    <property type="entry name" value="ASX_HYDROXYL"/>
    <property type="match status" value="2"/>
</dbReference>
<sequence>MKLRIILVVSVLFAETDASCGGWRSCSSSCGGGQHDRTCDSGLFGWGSETQSEACNEFCYNGGYYSYSRCSCHPWRSGSCCEYCSHIYIAHCVAGRQECGGSPDGIRCTECDPPYQPAGFNNGCVRAPCSDRNGLCDQICSTVSGVAQCGCNTGYRLASNGYSCTDIDECVEGTSRCEHNCTNNPGSYVCSCVSGFQLDTDSHSCEDIDECVEGTSRCNHNCTNNHGSYVCSCVSGFTLDADRHSCNDIDECKEGTSRCEQNCTNNHGSYVCSCVSGFKLEADNHSCNVEPCTFDPNTQCIWKDAPSGDDFDWTMTSGETPSSGTGPSMDHTMKNNLGKYLFIETSGSRQTGDRAWLVSPLLPPVSHPERCLQFWYNMNGPTIGFLSVFKTRQGEAPGTKIWGMSGDQGPEWKNASVTVASADQYQLIIEAVAGSSYFGDIAIDDITMSPSACKQELNP</sequence>
<reference evidence="9" key="2">
    <citation type="submission" date="2020-11" db="EMBL/GenBank/DDBJ databases">
        <authorList>
            <person name="McCartney M.A."/>
            <person name="Auch B."/>
            <person name="Kono T."/>
            <person name="Mallez S."/>
            <person name="Becker A."/>
            <person name="Gohl D.M."/>
            <person name="Silverstein K.A.T."/>
            <person name="Koren S."/>
            <person name="Bechman K.B."/>
            <person name="Herman A."/>
            <person name="Abrahante J.E."/>
            <person name="Garbe J."/>
        </authorList>
    </citation>
    <scope>NUCLEOTIDE SEQUENCE</scope>
    <source>
        <strain evidence="9">Duluth1</strain>
        <tissue evidence="9">Whole animal</tissue>
    </source>
</reference>
<dbReference type="SMART" id="SM00137">
    <property type="entry name" value="MAM"/>
    <property type="match status" value="1"/>
</dbReference>
<dbReference type="PANTHER" id="PTHR23282:SF142">
    <property type="entry name" value="MAM DOMAIN-CONTAINING PROTEIN"/>
    <property type="match status" value="1"/>
</dbReference>
<evidence type="ECO:0000256" key="1">
    <source>
        <dbReference type="ARBA" id="ARBA00009738"/>
    </source>
</evidence>
<feature type="domain" description="EGF-like" evidence="7">
    <location>
        <begin position="166"/>
        <end position="206"/>
    </location>
</feature>
<dbReference type="InterPro" id="IPR051560">
    <property type="entry name" value="MAM_domain-containing"/>
</dbReference>
<dbReference type="PROSITE" id="PS50060">
    <property type="entry name" value="MAM_2"/>
    <property type="match status" value="1"/>
</dbReference>
<dbReference type="InterPro" id="IPR000998">
    <property type="entry name" value="MAM_dom"/>
</dbReference>
<gene>
    <name evidence="9" type="ORF">DPMN_001147</name>
</gene>
<feature type="signal peptide" evidence="6">
    <location>
        <begin position="1"/>
        <end position="18"/>
    </location>
</feature>
<evidence type="ECO:0000313" key="9">
    <source>
        <dbReference type="EMBL" id="KAH3877284.1"/>
    </source>
</evidence>
<dbReference type="SUPFAM" id="SSF49899">
    <property type="entry name" value="Concanavalin A-like lectins/glucanases"/>
    <property type="match status" value="1"/>
</dbReference>
<evidence type="ECO:0000256" key="4">
    <source>
        <dbReference type="ARBA" id="ARBA00023157"/>
    </source>
</evidence>
<protein>
    <submittedName>
        <fullName evidence="9">Uncharacterized protein</fullName>
    </submittedName>
</protein>
<dbReference type="InterPro" id="IPR001881">
    <property type="entry name" value="EGF-like_Ca-bd_dom"/>
</dbReference>
<comment type="caution">
    <text evidence="9">The sequence shown here is derived from an EMBL/GenBank/DDBJ whole genome shotgun (WGS) entry which is preliminary data.</text>
</comment>
<evidence type="ECO:0000259" key="8">
    <source>
        <dbReference type="PROSITE" id="PS50060"/>
    </source>
</evidence>
<evidence type="ECO:0000256" key="2">
    <source>
        <dbReference type="ARBA" id="ARBA00022536"/>
    </source>
</evidence>
<dbReference type="PROSITE" id="PS01186">
    <property type="entry name" value="EGF_2"/>
    <property type="match status" value="3"/>
</dbReference>
<dbReference type="InterPro" id="IPR009030">
    <property type="entry name" value="Growth_fac_rcpt_cys_sf"/>
</dbReference>